<evidence type="ECO:0000313" key="2">
    <source>
        <dbReference type="EMBL" id="CAD2187183.1"/>
    </source>
</evidence>
<dbReference type="AlphaFoldDB" id="A0A6V7WJK9"/>
<feature type="region of interest" description="Disordered" evidence="1">
    <location>
        <begin position="98"/>
        <end position="138"/>
    </location>
</feature>
<protein>
    <submittedName>
        <fullName evidence="2">Uncharacterized protein</fullName>
    </submittedName>
</protein>
<reference evidence="2 3" key="1">
    <citation type="submission" date="2020-08" db="EMBL/GenBank/DDBJ databases">
        <authorList>
            <person name="Koutsovoulos G."/>
            <person name="Danchin GJ E."/>
        </authorList>
    </citation>
    <scope>NUCLEOTIDE SEQUENCE [LARGE SCALE GENOMIC DNA]</scope>
</reference>
<feature type="compositionally biased region" description="Polar residues" evidence="1">
    <location>
        <begin position="1"/>
        <end position="13"/>
    </location>
</feature>
<organism evidence="2 3">
    <name type="scientific">Meloidogyne enterolobii</name>
    <name type="common">Root-knot nematode worm</name>
    <name type="synonym">Meloidogyne mayaguensis</name>
    <dbReference type="NCBI Taxonomy" id="390850"/>
    <lineage>
        <taxon>Eukaryota</taxon>
        <taxon>Metazoa</taxon>
        <taxon>Ecdysozoa</taxon>
        <taxon>Nematoda</taxon>
        <taxon>Chromadorea</taxon>
        <taxon>Rhabditida</taxon>
        <taxon>Tylenchina</taxon>
        <taxon>Tylenchomorpha</taxon>
        <taxon>Tylenchoidea</taxon>
        <taxon>Meloidogynidae</taxon>
        <taxon>Meloidogyninae</taxon>
        <taxon>Meloidogyne</taxon>
    </lineage>
</organism>
<sequence>MRMNGRSSVKSSGKTLKNKKAFGGKKKKKPKNIYVLEDNTPGNTEELIPKAEVSLTQKEIPLIHNEDESDWERKEDFGMDWGKELKNLKISDKIKCDSDDDWDNEDAFPSLPTKLEGNTANNSPSSSHSPQLKHDLAHGKKETLVRAILLI</sequence>
<proteinExistence type="predicted"/>
<feature type="region of interest" description="Disordered" evidence="1">
    <location>
        <begin position="1"/>
        <end position="45"/>
    </location>
</feature>
<feature type="compositionally biased region" description="Basic residues" evidence="1">
    <location>
        <begin position="16"/>
        <end position="31"/>
    </location>
</feature>
<dbReference type="EMBL" id="CAJEWN010000626">
    <property type="protein sequence ID" value="CAD2187183.1"/>
    <property type="molecule type" value="Genomic_DNA"/>
</dbReference>
<feature type="compositionally biased region" description="Polar residues" evidence="1">
    <location>
        <begin position="116"/>
        <end position="130"/>
    </location>
</feature>
<comment type="caution">
    <text evidence="2">The sequence shown here is derived from an EMBL/GenBank/DDBJ whole genome shotgun (WGS) entry which is preliminary data.</text>
</comment>
<evidence type="ECO:0000313" key="3">
    <source>
        <dbReference type="Proteomes" id="UP000580250"/>
    </source>
</evidence>
<evidence type="ECO:0000256" key="1">
    <source>
        <dbReference type="SAM" id="MobiDB-lite"/>
    </source>
</evidence>
<gene>
    <name evidence="2" type="ORF">MENT_LOCUS39748</name>
</gene>
<accession>A0A6V7WJK9</accession>
<dbReference type="Proteomes" id="UP000580250">
    <property type="component" value="Unassembled WGS sequence"/>
</dbReference>
<name>A0A6V7WJK9_MELEN</name>